<dbReference type="GO" id="GO:0032259">
    <property type="term" value="P:methylation"/>
    <property type="evidence" value="ECO:0007669"/>
    <property type="project" value="UniProtKB-KW"/>
</dbReference>
<protein>
    <recommendedName>
        <fullName evidence="5">SAM-dependent methyltransferase</fullName>
    </recommendedName>
</protein>
<evidence type="ECO:0008006" key="5">
    <source>
        <dbReference type="Google" id="ProtNLM"/>
    </source>
</evidence>
<evidence type="ECO:0000313" key="3">
    <source>
        <dbReference type="EMBL" id="PZR79135.1"/>
    </source>
</evidence>
<dbReference type="Gene3D" id="3.40.50.12710">
    <property type="match status" value="1"/>
</dbReference>
<dbReference type="PANTHER" id="PTHR12049:SF7">
    <property type="entry name" value="PROTEIN ARGININE METHYLTRANSFERASE NDUFAF7, MITOCHONDRIAL"/>
    <property type="match status" value="1"/>
</dbReference>
<keyword evidence="1" id="KW-0489">Methyltransferase</keyword>
<sequence>MLMGAEIEALVAERVRRSGPLPFDEVMELALYHPVHGFYGQGHGAGRGGRDFITSPEVGALFGAVVARALDGWWRDLSAPDPFVVVEAGAGAGMLAASVLAARPACASALRYVLVERSEALRRLQLARLALEPSSLVLGPALGADPDEPSAYEGPLVTNLCDLPVGPFVGVVLANELLDNLPFRLVERGSGQWDEVRVGRNLGEVLVPAAPDLAAEADRLAPDAPDGGRIPIQRASGRWLRAATASLRRGRVVVFDYANTTA</sequence>
<evidence type="ECO:0000256" key="1">
    <source>
        <dbReference type="ARBA" id="ARBA00022603"/>
    </source>
</evidence>
<reference evidence="3 4" key="1">
    <citation type="journal article" date="2017" name="Nature">
        <title>Atmospheric trace gases support primary production in Antarctic desert surface soil.</title>
        <authorList>
            <person name="Ji M."/>
            <person name="Greening C."/>
            <person name="Vanwonterghem I."/>
            <person name="Carere C.R."/>
            <person name="Bay S.K."/>
            <person name="Steen J.A."/>
            <person name="Montgomery K."/>
            <person name="Lines T."/>
            <person name="Beardall J."/>
            <person name="van Dorst J."/>
            <person name="Snape I."/>
            <person name="Stott M.B."/>
            <person name="Hugenholtz P."/>
            <person name="Ferrari B.C."/>
        </authorList>
    </citation>
    <scope>NUCLEOTIDE SEQUENCE [LARGE SCALE GENOMIC DNA]</scope>
    <source>
        <strain evidence="3">RRmetagenome_bin12</strain>
    </source>
</reference>
<evidence type="ECO:0000313" key="4">
    <source>
        <dbReference type="Proteomes" id="UP000248724"/>
    </source>
</evidence>
<dbReference type="InterPro" id="IPR029063">
    <property type="entry name" value="SAM-dependent_MTases_sf"/>
</dbReference>
<organism evidence="3 4">
    <name type="scientific">Candidatus Aeolococcus gillhamiae</name>
    <dbReference type="NCBI Taxonomy" id="3127015"/>
    <lineage>
        <taxon>Bacteria</taxon>
        <taxon>Bacillati</taxon>
        <taxon>Candidatus Dormiibacterota</taxon>
        <taxon>Candidatus Dormibacteria</taxon>
        <taxon>Candidatus Aeolococcales</taxon>
        <taxon>Candidatus Aeolococcaceae</taxon>
        <taxon>Candidatus Aeolococcus</taxon>
    </lineage>
</organism>
<accession>A0A2W5Z8C4</accession>
<comment type="caution">
    <text evidence="3">The sequence shown here is derived from an EMBL/GenBank/DDBJ whole genome shotgun (WGS) entry which is preliminary data.</text>
</comment>
<dbReference type="SUPFAM" id="SSF53335">
    <property type="entry name" value="S-adenosyl-L-methionine-dependent methyltransferases"/>
    <property type="match status" value="1"/>
</dbReference>
<keyword evidence="2" id="KW-0808">Transferase</keyword>
<dbReference type="Pfam" id="PF02636">
    <property type="entry name" value="Methyltransf_28"/>
    <property type="match status" value="1"/>
</dbReference>
<dbReference type="Proteomes" id="UP000248724">
    <property type="component" value="Unassembled WGS sequence"/>
</dbReference>
<gene>
    <name evidence="3" type="ORF">DLM65_11405</name>
</gene>
<evidence type="ECO:0000256" key="2">
    <source>
        <dbReference type="ARBA" id="ARBA00022679"/>
    </source>
</evidence>
<dbReference type="InterPro" id="IPR038375">
    <property type="entry name" value="NDUFAF7_sf"/>
</dbReference>
<name>A0A2W5Z8C4_9BACT</name>
<dbReference type="GO" id="GO:0035243">
    <property type="term" value="F:protein-arginine omega-N symmetric methyltransferase activity"/>
    <property type="evidence" value="ECO:0007669"/>
    <property type="project" value="TreeGrafter"/>
</dbReference>
<dbReference type="PANTHER" id="PTHR12049">
    <property type="entry name" value="PROTEIN ARGININE METHYLTRANSFERASE NDUFAF7, MITOCHONDRIAL"/>
    <property type="match status" value="1"/>
</dbReference>
<feature type="non-terminal residue" evidence="3">
    <location>
        <position position="262"/>
    </location>
</feature>
<proteinExistence type="predicted"/>
<dbReference type="AlphaFoldDB" id="A0A2W5Z8C4"/>
<dbReference type="InterPro" id="IPR003788">
    <property type="entry name" value="NDUFAF7"/>
</dbReference>
<dbReference type="EMBL" id="QHBU01000221">
    <property type="protein sequence ID" value="PZR79135.1"/>
    <property type="molecule type" value="Genomic_DNA"/>
</dbReference>